<comment type="caution">
    <text evidence="3">The sequence shown here is derived from an EMBL/GenBank/DDBJ whole genome shotgun (WGS) entry which is preliminary data.</text>
</comment>
<name>A0A9X0AXA4_9HELO</name>
<evidence type="ECO:0000313" key="3">
    <source>
        <dbReference type="EMBL" id="KAJ8070655.1"/>
    </source>
</evidence>
<dbReference type="OrthoDB" id="3792049at2759"/>
<dbReference type="Proteomes" id="UP001152300">
    <property type="component" value="Unassembled WGS sequence"/>
</dbReference>
<feature type="region of interest" description="Disordered" evidence="1">
    <location>
        <begin position="203"/>
        <end position="281"/>
    </location>
</feature>
<proteinExistence type="predicted"/>
<keyword evidence="2" id="KW-0732">Signal</keyword>
<feature type="chain" id="PRO_5040981128" evidence="2">
    <location>
        <begin position="30"/>
        <end position="281"/>
    </location>
</feature>
<accession>A0A9X0AXA4</accession>
<dbReference type="AlphaFoldDB" id="A0A9X0AXA4"/>
<evidence type="ECO:0000256" key="1">
    <source>
        <dbReference type="SAM" id="MobiDB-lite"/>
    </source>
</evidence>
<evidence type="ECO:0000313" key="4">
    <source>
        <dbReference type="Proteomes" id="UP001152300"/>
    </source>
</evidence>
<organism evidence="3 4">
    <name type="scientific">Sclerotinia nivalis</name>
    <dbReference type="NCBI Taxonomy" id="352851"/>
    <lineage>
        <taxon>Eukaryota</taxon>
        <taxon>Fungi</taxon>
        <taxon>Dikarya</taxon>
        <taxon>Ascomycota</taxon>
        <taxon>Pezizomycotina</taxon>
        <taxon>Leotiomycetes</taxon>
        <taxon>Helotiales</taxon>
        <taxon>Sclerotiniaceae</taxon>
        <taxon>Sclerotinia</taxon>
    </lineage>
</organism>
<feature type="compositionally biased region" description="Low complexity" evidence="1">
    <location>
        <begin position="221"/>
        <end position="234"/>
    </location>
</feature>
<protein>
    <submittedName>
        <fullName evidence="3">Uncharacterized protein</fullName>
    </submittedName>
</protein>
<reference evidence="3" key="1">
    <citation type="submission" date="2022-11" db="EMBL/GenBank/DDBJ databases">
        <title>Genome Resource of Sclerotinia nivalis Strain SnTB1, a Plant Pathogen Isolated from American Ginseng.</title>
        <authorList>
            <person name="Fan S."/>
        </authorList>
    </citation>
    <scope>NUCLEOTIDE SEQUENCE</scope>
    <source>
        <strain evidence="3">SnTB1</strain>
    </source>
</reference>
<feature type="signal peptide" evidence="2">
    <location>
        <begin position="1"/>
        <end position="29"/>
    </location>
</feature>
<evidence type="ECO:0000256" key="2">
    <source>
        <dbReference type="SAM" id="SignalP"/>
    </source>
</evidence>
<gene>
    <name evidence="3" type="ORF">OCU04_001026</name>
</gene>
<dbReference type="EMBL" id="JAPEIS010000001">
    <property type="protein sequence ID" value="KAJ8070655.1"/>
    <property type="molecule type" value="Genomic_DNA"/>
</dbReference>
<sequence length="281" mass="30331">MQLSFNFNRGVSLTALIFFLLSILNIAIGAPLSQNGVSEKSLTARAVKGSTITVNEYMAYLQQYYPKTDQYIEYSGYSEPQVKAFQAKNPGYYYYDDFFNAANPNSHWDEAFGADKREDDAEASGEAISKVATDKITVFGAAQWETAGAASFYATTEAKINLVRLASGDLKSINHMAKDATDLSEIMATEDAKGLHYNAGYTEGTANNSEAYCDTPECDSPETNSERSSSASNSVYGDPAAQETPIGDPADPHDPATTDPKPTTTTTTDPAVVEDPGDIHI</sequence>
<feature type="compositionally biased region" description="Low complexity" evidence="1">
    <location>
        <begin position="257"/>
        <end position="271"/>
    </location>
</feature>
<keyword evidence="4" id="KW-1185">Reference proteome</keyword>